<dbReference type="RefSeq" id="WP_254474358.1">
    <property type="nucleotide sequence ID" value="NZ_CP113432.1"/>
</dbReference>
<feature type="domain" description="DUF4123" evidence="1">
    <location>
        <begin position="18"/>
        <end position="137"/>
    </location>
</feature>
<evidence type="ECO:0000313" key="2">
    <source>
        <dbReference type="EMBL" id="WAI52238.1"/>
    </source>
</evidence>
<keyword evidence="3" id="KW-1185">Reference proteome</keyword>
<reference evidence="2" key="1">
    <citation type="submission" date="2022-11" db="EMBL/GenBank/DDBJ databases">
        <title>Pseudomonas triclosanedens sp. nov., a triclosan degrader isolated from activated sludge.</title>
        <authorList>
            <person name="Yin Y."/>
            <person name="Lu Z."/>
        </authorList>
    </citation>
    <scope>NUCLEOTIDE SEQUENCE</scope>
    <source>
        <strain evidence="2">ZM23</strain>
    </source>
</reference>
<dbReference type="InterPro" id="IPR025391">
    <property type="entry name" value="DUF4123"/>
</dbReference>
<dbReference type="Proteomes" id="UP001163624">
    <property type="component" value="Chromosome"/>
</dbReference>
<evidence type="ECO:0000313" key="3">
    <source>
        <dbReference type="Proteomes" id="UP001163624"/>
    </source>
</evidence>
<name>A0ABY7A547_9PSED</name>
<evidence type="ECO:0000259" key="1">
    <source>
        <dbReference type="Pfam" id="PF13503"/>
    </source>
</evidence>
<gene>
    <name evidence="2" type="ORF">OU419_13615</name>
</gene>
<dbReference type="Pfam" id="PF13503">
    <property type="entry name" value="DUF4123"/>
    <property type="match status" value="1"/>
</dbReference>
<dbReference type="EMBL" id="CP113432">
    <property type="protein sequence ID" value="WAI52238.1"/>
    <property type="molecule type" value="Genomic_DNA"/>
</dbReference>
<proteinExistence type="predicted"/>
<protein>
    <submittedName>
        <fullName evidence="2">DUF4123 domain-containing protein</fullName>
    </submittedName>
</protein>
<accession>A0ABY7A547</accession>
<sequence>MNVIQQWMHEQRRRGDSLYLILDAQCQPDTLKALNQMTQLPGAQAIYAGTPLAELQQAGPWLFELDEAALDLLTPLHDAPRQDWGWLASAPSGQIAAIARHWRERLLIGEPPRQLLYRFHDNRVLGRALHHLAEQDLPAYLGPMHAVCYWASGWRATRNPAPGNLPVPAAPAWLSLPEDHPQANSILRENLHRYLLAEHPEAYTGLASKQPPLEWLDSIIHQATQWQWKEPEALHLLLIQTLYDGHHRFPERWHPQPGETPTSHFQRALGEARFRPQGSDL</sequence>
<organism evidence="2 3">
    <name type="scientific">Pseudomonas triclosanedens</name>
    <dbReference type="NCBI Taxonomy" id="2961893"/>
    <lineage>
        <taxon>Bacteria</taxon>
        <taxon>Pseudomonadati</taxon>
        <taxon>Pseudomonadota</taxon>
        <taxon>Gammaproteobacteria</taxon>
        <taxon>Pseudomonadales</taxon>
        <taxon>Pseudomonadaceae</taxon>
        <taxon>Pseudomonas</taxon>
    </lineage>
</organism>